<dbReference type="PIRSF" id="PIRSF000390">
    <property type="entry name" value="PLP_StrS"/>
    <property type="match status" value="1"/>
</dbReference>
<sequence length="371" mass="41456">MGVPLLDLKRDWPEIREEVEASWRRVTESMRLLNGENLLAFEEEAARFFGARFAYGVGSGTEALWLALLACGIGPGDEVLIQANGFVADVEAVVWAGARPVLVEAEEEFFGPDPEAVARAIGPRTKALIVVHMYGHPARIEELLEISRRHGLVLIEDASHAHGAEYKGKKIGTFGKVGCFSCGPVKNLNALGDAGFVLTDDEEVAHRLRYLRVHGQVRKNEHAFYGFNSRLDELQAVVLRARLRRLSEKNARRREIAGIYRRELSGIADLRLPPEDGPERKSVYHRFVVFTPRRDELQSHLKERGIGTGIYYPVPLHLQPAWQAAGFPELPEGTFPVAERLCREGLALPMFPEMTEAEIEEVVSAVRAFFA</sequence>
<keyword evidence="6" id="KW-0808">Transferase</keyword>
<evidence type="ECO:0000256" key="3">
    <source>
        <dbReference type="PIRSR" id="PIRSR000390-1"/>
    </source>
</evidence>
<dbReference type="CDD" id="cd00616">
    <property type="entry name" value="AHBA_syn"/>
    <property type="match status" value="1"/>
</dbReference>
<dbReference type="PANTHER" id="PTHR30244:SF36">
    <property type="entry name" value="3-OXO-GLUCOSE-6-PHOSPHATE:GLUTAMATE AMINOTRANSFERASE"/>
    <property type="match status" value="1"/>
</dbReference>
<keyword evidence="1 4" id="KW-0663">Pyridoxal phosphate</keyword>
<dbReference type="EMBL" id="DRMH01000022">
    <property type="protein sequence ID" value="HFC97287.1"/>
    <property type="molecule type" value="Genomic_DNA"/>
</dbReference>
<evidence type="ECO:0000313" key="6">
    <source>
        <dbReference type="EMBL" id="HFC97287.1"/>
    </source>
</evidence>
<keyword evidence="6" id="KW-0032">Aminotransferase</keyword>
<feature type="modified residue" description="N6-(pyridoxal phosphate)lysine" evidence="4">
    <location>
        <position position="186"/>
    </location>
</feature>
<dbReference type="PANTHER" id="PTHR30244">
    <property type="entry name" value="TRANSAMINASE"/>
    <property type="match status" value="1"/>
</dbReference>
<dbReference type="GO" id="GO:0030170">
    <property type="term" value="F:pyridoxal phosphate binding"/>
    <property type="evidence" value="ECO:0007669"/>
    <property type="project" value="TreeGrafter"/>
</dbReference>
<dbReference type="Proteomes" id="UP000886043">
    <property type="component" value="Unassembled WGS sequence"/>
</dbReference>
<protein>
    <submittedName>
        <fullName evidence="6">DegT/DnrJ/EryC1/StrS family aminotransferase</fullName>
    </submittedName>
</protein>
<dbReference type="InterPro" id="IPR000653">
    <property type="entry name" value="DegT/StrS_aminotransferase"/>
</dbReference>
<dbReference type="InterPro" id="IPR015422">
    <property type="entry name" value="PyrdxlP-dep_Trfase_small"/>
</dbReference>
<name>A0A7C3CFF0_9BACT</name>
<dbReference type="Pfam" id="PF01041">
    <property type="entry name" value="DegT_DnrJ_EryC1"/>
    <property type="match status" value="1"/>
</dbReference>
<organism evidence="6">
    <name type="scientific">Thermosulfurimonas dismutans</name>
    <dbReference type="NCBI Taxonomy" id="999894"/>
    <lineage>
        <taxon>Bacteria</taxon>
        <taxon>Pseudomonadati</taxon>
        <taxon>Thermodesulfobacteriota</taxon>
        <taxon>Thermodesulfobacteria</taxon>
        <taxon>Thermodesulfobacteriales</taxon>
        <taxon>Thermodesulfobacteriaceae</taxon>
        <taxon>Thermosulfurimonas</taxon>
    </lineage>
</organism>
<comment type="caution">
    <text evidence="6">The sequence shown here is derived from an EMBL/GenBank/DDBJ whole genome shotgun (WGS) entry which is preliminary data.</text>
</comment>
<dbReference type="Gene3D" id="3.40.640.10">
    <property type="entry name" value="Type I PLP-dependent aspartate aminotransferase-like (Major domain)"/>
    <property type="match status" value="1"/>
</dbReference>
<dbReference type="InterPro" id="IPR015421">
    <property type="entry name" value="PyrdxlP-dep_Trfase_major"/>
</dbReference>
<proteinExistence type="inferred from homology"/>
<gene>
    <name evidence="6" type="ORF">ENJ40_02350</name>
</gene>
<evidence type="ECO:0000256" key="1">
    <source>
        <dbReference type="ARBA" id="ARBA00022898"/>
    </source>
</evidence>
<accession>A0A7C3CFF0</accession>
<dbReference type="GO" id="GO:0000271">
    <property type="term" value="P:polysaccharide biosynthetic process"/>
    <property type="evidence" value="ECO:0007669"/>
    <property type="project" value="TreeGrafter"/>
</dbReference>
<evidence type="ECO:0000256" key="4">
    <source>
        <dbReference type="PIRSR" id="PIRSR000390-2"/>
    </source>
</evidence>
<comment type="similarity">
    <text evidence="2 5">Belongs to the DegT/DnrJ/EryC1 family.</text>
</comment>
<feature type="active site" description="Proton acceptor" evidence="3">
    <location>
        <position position="186"/>
    </location>
</feature>
<dbReference type="GO" id="GO:0008483">
    <property type="term" value="F:transaminase activity"/>
    <property type="evidence" value="ECO:0007669"/>
    <property type="project" value="UniProtKB-KW"/>
</dbReference>
<dbReference type="AlphaFoldDB" id="A0A7C3CFF0"/>
<reference evidence="6" key="1">
    <citation type="journal article" date="2020" name="mSystems">
        <title>Genome- and Community-Level Interaction Insights into Carbon Utilization and Element Cycling Functions of Hydrothermarchaeota in Hydrothermal Sediment.</title>
        <authorList>
            <person name="Zhou Z."/>
            <person name="Liu Y."/>
            <person name="Xu W."/>
            <person name="Pan J."/>
            <person name="Luo Z.H."/>
            <person name="Li M."/>
        </authorList>
    </citation>
    <scope>NUCLEOTIDE SEQUENCE [LARGE SCALE GENOMIC DNA]</scope>
    <source>
        <strain evidence="6">HyVt-483</strain>
    </source>
</reference>
<dbReference type="InterPro" id="IPR015424">
    <property type="entry name" value="PyrdxlP-dep_Trfase"/>
</dbReference>
<dbReference type="SUPFAM" id="SSF53383">
    <property type="entry name" value="PLP-dependent transferases"/>
    <property type="match status" value="1"/>
</dbReference>
<evidence type="ECO:0000256" key="2">
    <source>
        <dbReference type="ARBA" id="ARBA00037999"/>
    </source>
</evidence>
<dbReference type="Gene3D" id="3.90.1150.10">
    <property type="entry name" value="Aspartate Aminotransferase, domain 1"/>
    <property type="match status" value="1"/>
</dbReference>
<evidence type="ECO:0000256" key="5">
    <source>
        <dbReference type="RuleBase" id="RU004508"/>
    </source>
</evidence>